<dbReference type="Proteomes" id="UP000487268">
    <property type="component" value="Unassembled WGS sequence"/>
</dbReference>
<gene>
    <name evidence="1" type="ORF">ACRB68_75400</name>
</gene>
<dbReference type="EMBL" id="WEGH01000006">
    <property type="protein sequence ID" value="MQY09414.1"/>
    <property type="molecule type" value="Genomic_DNA"/>
</dbReference>
<proteinExistence type="predicted"/>
<keyword evidence="2" id="KW-1185">Reference proteome</keyword>
<dbReference type="InterPro" id="IPR015422">
    <property type="entry name" value="PyrdxlP-dep_Trfase_small"/>
</dbReference>
<evidence type="ECO:0000313" key="1">
    <source>
        <dbReference type="EMBL" id="MQY09414.1"/>
    </source>
</evidence>
<dbReference type="AlphaFoldDB" id="A0A7K0C9G0"/>
<organism evidence="1 2">
    <name type="scientific">Actinomadura macrotermitis</name>
    <dbReference type="NCBI Taxonomy" id="2585200"/>
    <lineage>
        <taxon>Bacteria</taxon>
        <taxon>Bacillati</taxon>
        <taxon>Actinomycetota</taxon>
        <taxon>Actinomycetes</taxon>
        <taxon>Streptosporangiales</taxon>
        <taxon>Thermomonosporaceae</taxon>
        <taxon>Actinomadura</taxon>
    </lineage>
</organism>
<dbReference type="RefSeq" id="WP_153541315.1">
    <property type="nucleotide sequence ID" value="NZ_WEGH01000006.1"/>
</dbReference>
<protein>
    <submittedName>
        <fullName evidence="1">Uncharacterized protein</fullName>
    </submittedName>
</protein>
<dbReference type="SUPFAM" id="SSF53383">
    <property type="entry name" value="PLP-dependent transferases"/>
    <property type="match status" value="1"/>
</dbReference>
<dbReference type="OrthoDB" id="3469560at2"/>
<comment type="caution">
    <text evidence="1">The sequence shown here is derived from an EMBL/GenBank/DDBJ whole genome shotgun (WGS) entry which is preliminary data.</text>
</comment>
<reference evidence="1 2" key="1">
    <citation type="submission" date="2019-10" db="EMBL/GenBank/DDBJ databases">
        <title>Actinomadura rubteroloni sp. nov. and Actinomadura macrotermitis sp. nov., isolated from the gut of fungus growing-termite Macrotermes natalensis.</title>
        <authorList>
            <person name="Benndorf R."/>
            <person name="Martin K."/>
            <person name="Kuefner M."/>
            <person name="De Beer W."/>
            <person name="Kaster A.-K."/>
            <person name="Vollmers J."/>
            <person name="Poulsen M."/>
            <person name="Beemelmanns C."/>
        </authorList>
    </citation>
    <scope>NUCLEOTIDE SEQUENCE [LARGE SCALE GENOMIC DNA]</scope>
    <source>
        <strain evidence="1 2">RB68</strain>
    </source>
</reference>
<dbReference type="InterPro" id="IPR015424">
    <property type="entry name" value="PyrdxlP-dep_Trfase"/>
</dbReference>
<sequence length="223" mass="24750">MVIMHAPGWDYHGVFSGQGFRFRYRPLRAGNGSQLCPAGANILIDDAYCGVTAPGAAAASVLRLPLEELPRPAGRRLGKRFNCAVPLQHAMVRWLRSEETERYLERLRRACAEHRALVADFLVRELGHPADPLRSGDCTGYLVFPVPPAYREHADGVDRYRRACFDQPRVLPGAGTMTLQSAGDGDAPDPFPFVRMFLAPPRDTLVSALRRLSRARLPWSSPC</sequence>
<accession>A0A7K0C9G0</accession>
<evidence type="ECO:0000313" key="2">
    <source>
        <dbReference type="Proteomes" id="UP000487268"/>
    </source>
</evidence>
<dbReference type="Gene3D" id="3.90.1150.10">
    <property type="entry name" value="Aspartate Aminotransferase, domain 1"/>
    <property type="match status" value="1"/>
</dbReference>
<name>A0A7K0C9G0_9ACTN</name>